<gene>
    <name evidence="1" type="ORF">F2Y61_23950</name>
</gene>
<protein>
    <submittedName>
        <fullName evidence="1">DUF58 domain-containing protein</fullName>
    </submittedName>
</protein>
<accession>A0A5M5ZMJ5</accession>
<dbReference type="EMBL" id="VVZB01000089">
    <property type="protein sequence ID" value="KAA5378228.1"/>
    <property type="molecule type" value="Genomic_DNA"/>
</dbReference>
<comment type="caution">
    <text evidence="1">The sequence shown here is derived from an EMBL/GenBank/DDBJ whole genome shotgun (WGS) entry which is preliminary data.</text>
</comment>
<proteinExistence type="predicted"/>
<dbReference type="AlphaFoldDB" id="A0A5M5ZMJ5"/>
<dbReference type="Proteomes" id="UP000347681">
    <property type="component" value="Unassembled WGS sequence"/>
</dbReference>
<evidence type="ECO:0000313" key="2">
    <source>
        <dbReference type="Proteomes" id="UP000347681"/>
    </source>
</evidence>
<evidence type="ECO:0000313" key="1">
    <source>
        <dbReference type="EMBL" id="KAA5378228.1"/>
    </source>
</evidence>
<name>A0A5M5ZMJ5_9BACT</name>
<feature type="non-terminal residue" evidence="1">
    <location>
        <position position="1"/>
    </location>
</feature>
<organism evidence="1 2">
    <name type="scientific">Phocaeicola dorei</name>
    <dbReference type="NCBI Taxonomy" id="357276"/>
    <lineage>
        <taxon>Bacteria</taxon>
        <taxon>Pseudomonadati</taxon>
        <taxon>Bacteroidota</taxon>
        <taxon>Bacteroidia</taxon>
        <taxon>Bacteroidales</taxon>
        <taxon>Bacteroidaceae</taxon>
        <taxon>Phocaeicola</taxon>
    </lineage>
</organism>
<reference evidence="1 2" key="1">
    <citation type="journal article" date="2019" name="Nat. Med.">
        <title>A library of human gut bacterial isolates paired with longitudinal multiomics data enables mechanistic microbiome research.</title>
        <authorList>
            <person name="Poyet M."/>
            <person name="Groussin M."/>
            <person name="Gibbons S.M."/>
            <person name="Avila-Pacheco J."/>
            <person name="Jiang X."/>
            <person name="Kearney S.M."/>
            <person name="Perrotta A.R."/>
            <person name="Berdy B."/>
            <person name="Zhao S."/>
            <person name="Lieberman T.D."/>
            <person name="Swanson P.K."/>
            <person name="Smith M."/>
            <person name="Roesemann S."/>
            <person name="Alexander J.E."/>
            <person name="Rich S.A."/>
            <person name="Livny J."/>
            <person name="Vlamakis H."/>
            <person name="Clish C."/>
            <person name="Bullock K."/>
            <person name="Deik A."/>
            <person name="Scott J."/>
            <person name="Pierce K.A."/>
            <person name="Xavier R.J."/>
            <person name="Alm E.J."/>
        </authorList>
    </citation>
    <scope>NUCLEOTIDE SEQUENCE [LARGE SCALE GENOMIC DNA]</scope>
    <source>
        <strain evidence="1 2">BIOML-A5</strain>
    </source>
</reference>
<sequence length="58" mass="6769">RDTEGYYRHVIAEKFVFEKRLIVSTLKQHGISSVLTTPENLSVDVINKYLEMKSRSQI</sequence>